<comment type="caution">
    <text evidence="2">The sequence shown here is derived from an EMBL/GenBank/DDBJ whole genome shotgun (WGS) entry which is preliminary data.</text>
</comment>
<gene>
    <name evidence="2" type="ORF">Wenmar_00235</name>
</gene>
<evidence type="ECO:0000256" key="1">
    <source>
        <dbReference type="SAM" id="Coils"/>
    </source>
</evidence>
<dbReference type="Pfam" id="PF04325">
    <property type="entry name" value="DUF465"/>
    <property type="match status" value="1"/>
</dbReference>
<dbReference type="Gene3D" id="6.10.280.50">
    <property type="match status" value="1"/>
</dbReference>
<sequence length="55" mass="6365">MSVSSHVEELRKKHQVLSERVEEAHRNPATDDLEIAKMKKQKLLLKEEIGRLTAN</sequence>
<dbReference type="OrthoDB" id="7362854at2"/>
<dbReference type="Proteomes" id="UP000035100">
    <property type="component" value="Unassembled WGS sequence"/>
</dbReference>
<proteinExistence type="predicted"/>
<feature type="coiled-coil region" evidence="1">
    <location>
        <begin position="7"/>
        <end position="55"/>
    </location>
</feature>
<protein>
    <submittedName>
        <fullName evidence="2">Putative small protein</fullName>
    </submittedName>
</protein>
<dbReference type="eggNOG" id="COG5570">
    <property type="taxonomic scope" value="Bacteria"/>
</dbReference>
<keyword evidence="3" id="KW-1185">Reference proteome</keyword>
<dbReference type="EMBL" id="AONG01000003">
    <property type="protein sequence ID" value="KIQ70861.1"/>
    <property type="molecule type" value="Genomic_DNA"/>
</dbReference>
<accession>A0A0D0PHK3</accession>
<name>A0A0D0PHK3_9RHOB</name>
<evidence type="ECO:0000313" key="2">
    <source>
        <dbReference type="EMBL" id="KIQ70861.1"/>
    </source>
</evidence>
<evidence type="ECO:0000313" key="3">
    <source>
        <dbReference type="Proteomes" id="UP000035100"/>
    </source>
</evidence>
<dbReference type="RefSeq" id="WP_018304367.1">
    <property type="nucleotide sequence ID" value="NZ_KB902313.1"/>
</dbReference>
<dbReference type="InterPro" id="IPR007420">
    <property type="entry name" value="DUF465"/>
</dbReference>
<organism evidence="2 3">
    <name type="scientific">Wenxinia marina DSM 24838</name>
    <dbReference type="NCBI Taxonomy" id="1123501"/>
    <lineage>
        <taxon>Bacteria</taxon>
        <taxon>Pseudomonadati</taxon>
        <taxon>Pseudomonadota</taxon>
        <taxon>Alphaproteobacteria</taxon>
        <taxon>Rhodobacterales</taxon>
        <taxon>Roseobacteraceae</taxon>
        <taxon>Wenxinia</taxon>
    </lineage>
</organism>
<reference evidence="2 3" key="1">
    <citation type="submission" date="2013-01" db="EMBL/GenBank/DDBJ databases">
        <authorList>
            <person name="Fiebig A."/>
            <person name="Goeker M."/>
            <person name="Klenk H.-P.P."/>
        </authorList>
    </citation>
    <scope>NUCLEOTIDE SEQUENCE [LARGE SCALE GENOMIC DNA]</scope>
    <source>
        <strain evidence="2 3">DSM 24838</strain>
    </source>
</reference>
<dbReference type="STRING" id="1123501.Wenmar_00235"/>
<dbReference type="InterPro" id="IPR038444">
    <property type="entry name" value="DUF465_sf"/>
</dbReference>
<keyword evidence="1" id="KW-0175">Coiled coil</keyword>
<dbReference type="AlphaFoldDB" id="A0A0D0PHK3"/>